<dbReference type="Pfam" id="PF00392">
    <property type="entry name" value="GntR"/>
    <property type="match status" value="1"/>
</dbReference>
<proteinExistence type="inferred from homology"/>
<evidence type="ECO:0000313" key="8">
    <source>
        <dbReference type="Proteomes" id="UP001161405"/>
    </source>
</evidence>
<dbReference type="SMART" id="SM00345">
    <property type="entry name" value="HTH_GNTR"/>
    <property type="match status" value="1"/>
</dbReference>
<sequence>MKQKPSLTFALDRSSDTPLFEQICQAVRKMANSDGLKKGEILPATRELSADLGVSRSTVIAAYDQLVAEGYLLGKRGAGYEVCSVAGLEMNKLQRPKSVDTQPAEAGRPLPFEPSQPDMRIFPYRSWAKTLSRVGRTNPQSLLVGGSAFGNHDLRCAIADHVLNWRGISVSPEQVIVTSGAMGALEACLRTLSKSGDGVGVEDPGYVPLVRYIQAMGLRPQFLQVDDEGAELPKGTSQPKLTILTPSHQYPLGGTMSPQRRLEYIKWADQNNTWIVEDDYDSEFRFAGRPIPAMAGTDRLKRTIYIGTFSKLFSNAFRLGYAVVPESLVEQFHNCIDTFSMKAGIMPQQILAEFFESGEFYKYLRRARRIYAERRDFLLHRLGSDFADFGTFTDNQAGMQIVFHLQADLKDTTISELAAKEGVALHPLSASLSGEGQLNGLILGYCAHTRQEMEAALLVLRSCFKKAQRAN</sequence>
<feature type="domain" description="HTH gntR-type" evidence="6">
    <location>
        <begin position="17"/>
        <end position="85"/>
    </location>
</feature>
<dbReference type="InterPro" id="IPR036388">
    <property type="entry name" value="WH-like_DNA-bd_sf"/>
</dbReference>
<dbReference type="CDD" id="cd00609">
    <property type="entry name" value="AAT_like"/>
    <property type="match status" value="1"/>
</dbReference>
<reference evidence="7" key="1">
    <citation type="journal article" date="2014" name="Int. J. Syst. Evol. Microbiol.">
        <title>Complete genome of a new Firmicutes species belonging to the dominant human colonic microbiota ('Ruminococcus bicirculans') reveals two chromosomes and a selective capacity to utilize plant glucans.</title>
        <authorList>
            <consortium name="NISC Comparative Sequencing Program"/>
            <person name="Wegmann U."/>
            <person name="Louis P."/>
            <person name="Goesmann A."/>
            <person name="Henrissat B."/>
            <person name="Duncan S.H."/>
            <person name="Flint H.J."/>
        </authorList>
    </citation>
    <scope>NUCLEOTIDE SEQUENCE</scope>
    <source>
        <strain evidence="7">NBRC 107169</strain>
    </source>
</reference>
<keyword evidence="2" id="KW-0663">Pyridoxal phosphate</keyword>
<evidence type="ECO:0000256" key="1">
    <source>
        <dbReference type="ARBA" id="ARBA00005384"/>
    </source>
</evidence>
<dbReference type="PRINTS" id="PR00035">
    <property type="entry name" value="HTHGNTR"/>
</dbReference>
<evidence type="ECO:0000256" key="4">
    <source>
        <dbReference type="ARBA" id="ARBA00023125"/>
    </source>
</evidence>
<gene>
    <name evidence="7" type="ORF">GCM10007879_19170</name>
</gene>
<dbReference type="PANTHER" id="PTHR46577:SF1">
    <property type="entry name" value="HTH-TYPE TRANSCRIPTIONAL REGULATORY PROTEIN GABR"/>
    <property type="match status" value="1"/>
</dbReference>
<evidence type="ECO:0000256" key="5">
    <source>
        <dbReference type="ARBA" id="ARBA00023163"/>
    </source>
</evidence>
<protein>
    <submittedName>
        <fullName evidence="7">Transcriptional regulator</fullName>
    </submittedName>
</protein>
<evidence type="ECO:0000256" key="2">
    <source>
        <dbReference type="ARBA" id="ARBA00022898"/>
    </source>
</evidence>
<dbReference type="InterPro" id="IPR004839">
    <property type="entry name" value="Aminotransferase_I/II_large"/>
</dbReference>
<dbReference type="Pfam" id="PF00155">
    <property type="entry name" value="Aminotran_1_2"/>
    <property type="match status" value="1"/>
</dbReference>
<keyword evidence="3" id="KW-0805">Transcription regulation</keyword>
<dbReference type="RefSeq" id="WP_284363985.1">
    <property type="nucleotide sequence ID" value="NZ_BSNI01000002.1"/>
</dbReference>
<keyword evidence="4" id="KW-0238">DNA-binding</keyword>
<dbReference type="Proteomes" id="UP001161405">
    <property type="component" value="Unassembled WGS sequence"/>
</dbReference>
<dbReference type="InterPro" id="IPR000524">
    <property type="entry name" value="Tscrpt_reg_HTH_GntR"/>
</dbReference>
<dbReference type="InterPro" id="IPR015421">
    <property type="entry name" value="PyrdxlP-dep_Trfase_major"/>
</dbReference>
<dbReference type="SUPFAM" id="SSF46785">
    <property type="entry name" value="Winged helix' DNA-binding domain"/>
    <property type="match status" value="1"/>
</dbReference>
<dbReference type="InterPro" id="IPR015424">
    <property type="entry name" value="PyrdxlP-dep_Trfase"/>
</dbReference>
<organism evidence="7 8">
    <name type="scientific">Maritalea porphyrae</name>
    <dbReference type="NCBI Taxonomy" id="880732"/>
    <lineage>
        <taxon>Bacteria</taxon>
        <taxon>Pseudomonadati</taxon>
        <taxon>Pseudomonadota</taxon>
        <taxon>Alphaproteobacteria</taxon>
        <taxon>Hyphomicrobiales</taxon>
        <taxon>Devosiaceae</taxon>
        <taxon>Maritalea</taxon>
    </lineage>
</organism>
<dbReference type="InterPro" id="IPR036390">
    <property type="entry name" value="WH_DNA-bd_sf"/>
</dbReference>
<evidence type="ECO:0000259" key="6">
    <source>
        <dbReference type="PROSITE" id="PS50949"/>
    </source>
</evidence>
<dbReference type="Gene3D" id="3.40.640.10">
    <property type="entry name" value="Type I PLP-dependent aspartate aminotransferase-like (Major domain)"/>
    <property type="match status" value="1"/>
</dbReference>
<evidence type="ECO:0000256" key="3">
    <source>
        <dbReference type="ARBA" id="ARBA00023015"/>
    </source>
</evidence>
<dbReference type="PANTHER" id="PTHR46577">
    <property type="entry name" value="HTH-TYPE TRANSCRIPTIONAL REGULATORY PROTEIN GABR"/>
    <property type="match status" value="1"/>
</dbReference>
<evidence type="ECO:0000313" key="7">
    <source>
        <dbReference type="EMBL" id="GLQ17668.1"/>
    </source>
</evidence>
<name>A0ABQ5UR35_9HYPH</name>
<accession>A0ABQ5UR35</accession>
<dbReference type="InterPro" id="IPR051446">
    <property type="entry name" value="HTH_trans_reg/aminotransferase"/>
</dbReference>
<reference evidence="7" key="2">
    <citation type="submission" date="2023-01" db="EMBL/GenBank/DDBJ databases">
        <title>Draft genome sequence of Maritalea porphyrae strain NBRC 107169.</title>
        <authorList>
            <person name="Sun Q."/>
            <person name="Mori K."/>
        </authorList>
    </citation>
    <scope>NUCLEOTIDE SEQUENCE</scope>
    <source>
        <strain evidence="7">NBRC 107169</strain>
    </source>
</reference>
<keyword evidence="5" id="KW-0804">Transcription</keyword>
<dbReference type="CDD" id="cd07377">
    <property type="entry name" value="WHTH_GntR"/>
    <property type="match status" value="1"/>
</dbReference>
<comment type="caution">
    <text evidence="7">The sequence shown here is derived from an EMBL/GenBank/DDBJ whole genome shotgun (WGS) entry which is preliminary data.</text>
</comment>
<dbReference type="SUPFAM" id="SSF53383">
    <property type="entry name" value="PLP-dependent transferases"/>
    <property type="match status" value="1"/>
</dbReference>
<comment type="similarity">
    <text evidence="1">In the C-terminal section; belongs to the class-I pyridoxal-phosphate-dependent aminotransferase family.</text>
</comment>
<dbReference type="Gene3D" id="1.10.10.10">
    <property type="entry name" value="Winged helix-like DNA-binding domain superfamily/Winged helix DNA-binding domain"/>
    <property type="match status" value="1"/>
</dbReference>
<keyword evidence="8" id="KW-1185">Reference proteome</keyword>
<dbReference type="PROSITE" id="PS50949">
    <property type="entry name" value="HTH_GNTR"/>
    <property type="match status" value="1"/>
</dbReference>
<dbReference type="EMBL" id="BSNI01000002">
    <property type="protein sequence ID" value="GLQ17668.1"/>
    <property type="molecule type" value="Genomic_DNA"/>
</dbReference>